<keyword evidence="3" id="KW-1185">Reference proteome</keyword>
<evidence type="ECO:0000313" key="2">
    <source>
        <dbReference type="EMBL" id="QSI76315.1"/>
    </source>
</evidence>
<dbReference type="InterPro" id="IPR021708">
    <property type="entry name" value="DUF3291"/>
</dbReference>
<evidence type="ECO:0000313" key="3">
    <source>
        <dbReference type="Proteomes" id="UP000663570"/>
    </source>
</evidence>
<gene>
    <name evidence="2" type="ORF">JY500_17875</name>
</gene>
<feature type="domain" description="DUF3291" evidence="1">
    <location>
        <begin position="6"/>
        <end position="142"/>
    </location>
</feature>
<dbReference type="InterPro" id="IPR011008">
    <property type="entry name" value="Dimeric_a/b-barrel"/>
</dbReference>
<organism evidence="2 3">
    <name type="scientific">Niveibacterium microcysteis</name>
    <dbReference type="NCBI Taxonomy" id="2811415"/>
    <lineage>
        <taxon>Bacteria</taxon>
        <taxon>Pseudomonadati</taxon>
        <taxon>Pseudomonadota</taxon>
        <taxon>Betaproteobacteria</taxon>
        <taxon>Rhodocyclales</taxon>
        <taxon>Rhodocyclaceae</taxon>
        <taxon>Niveibacterium</taxon>
    </lineage>
</organism>
<dbReference type="RefSeq" id="WP_206254027.1">
    <property type="nucleotide sequence ID" value="NZ_CP071060.1"/>
</dbReference>
<dbReference type="SUPFAM" id="SSF54909">
    <property type="entry name" value="Dimeric alpha+beta barrel"/>
    <property type="match status" value="1"/>
</dbReference>
<reference evidence="2 3" key="1">
    <citation type="submission" date="2021-02" db="EMBL/GenBank/DDBJ databases">
        <title>Niveibacterium changnyeongensis HC41.</title>
        <authorList>
            <person name="Kang M."/>
        </authorList>
    </citation>
    <scope>NUCLEOTIDE SEQUENCE [LARGE SCALE GENOMIC DNA]</scope>
    <source>
        <strain evidence="2 3">HC41</strain>
    </source>
</reference>
<dbReference type="EMBL" id="CP071060">
    <property type="protein sequence ID" value="QSI76315.1"/>
    <property type="molecule type" value="Genomic_DNA"/>
</dbReference>
<evidence type="ECO:0000259" key="1">
    <source>
        <dbReference type="Pfam" id="PF11695"/>
    </source>
</evidence>
<name>A0ABX7M774_9RHOO</name>
<proteinExistence type="predicted"/>
<sequence length="152" mass="17171">MPTSQLAQLNIAQLLEPLDSPRLADFVANLDRINQLAEQSPGFVWRLQDETGDATAIRPFADDVIVNMSVWQDLAALHAFAFRSAHADILRRRREWFARVADAYAVLWWVPTGHQPSLQEAAARLAHLRAHGPTEFAFTFRDAFPAPLRDEV</sequence>
<dbReference type="Proteomes" id="UP000663570">
    <property type="component" value="Chromosome"/>
</dbReference>
<accession>A0ABX7M774</accession>
<dbReference type="Pfam" id="PF11695">
    <property type="entry name" value="DUF3291"/>
    <property type="match status" value="1"/>
</dbReference>
<protein>
    <submittedName>
        <fullName evidence="2">DUF3291 domain-containing protein</fullName>
    </submittedName>
</protein>